<feature type="domain" description="Histidine kinase" evidence="14">
    <location>
        <begin position="677"/>
        <end position="890"/>
    </location>
</feature>
<evidence type="ECO:0000256" key="6">
    <source>
        <dbReference type="ARBA" id="ARBA00022679"/>
    </source>
</evidence>
<dbReference type="PRINTS" id="PR00344">
    <property type="entry name" value="BCTRLSENSOR"/>
</dbReference>
<evidence type="ECO:0000256" key="9">
    <source>
        <dbReference type="ARBA" id="ARBA00022989"/>
    </source>
</evidence>
<dbReference type="SUPFAM" id="SSF47384">
    <property type="entry name" value="Homodimeric domain of signal transducing histidine kinase"/>
    <property type="match status" value="1"/>
</dbReference>
<dbReference type="PROSITE" id="PS50283">
    <property type="entry name" value="NA_SOLUT_SYMP_3"/>
    <property type="match status" value="1"/>
</dbReference>
<evidence type="ECO:0000256" key="13">
    <source>
        <dbReference type="SAM" id="Phobius"/>
    </source>
</evidence>
<feature type="transmembrane region" description="Helical" evidence="13">
    <location>
        <begin position="439"/>
        <end position="461"/>
    </location>
</feature>
<dbReference type="InterPro" id="IPR001734">
    <property type="entry name" value="Na/solute_symporter"/>
</dbReference>
<name>A0ABW4EFJ2_9RHOB</name>
<feature type="transmembrane region" description="Helical" evidence="13">
    <location>
        <begin position="283"/>
        <end position="306"/>
    </location>
</feature>
<dbReference type="SMART" id="SM00388">
    <property type="entry name" value="HisKA"/>
    <property type="match status" value="1"/>
</dbReference>
<keyword evidence="8" id="KW-0418">Kinase</keyword>
<keyword evidence="11 13" id="KW-0472">Membrane</keyword>
<proteinExistence type="inferred from homology"/>
<dbReference type="Gene3D" id="1.20.1730.10">
    <property type="entry name" value="Sodium/glucose cotransporter"/>
    <property type="match status" value="1"/>
</dbReference>
<keyword evidence="15" id="KW-0547">Nucleotide-binding</keyword>
<keyword evidence="9 13" id="KW-1133">Transmembrane helix</keyword>
<dbReference type="EMBL" id="JBHUDD010000036">
    <property type="protein sequence ID" value="MFD1508678.1"/>
    <property type="molecule type" value="Genomic_DNA"/>
</dbReference>
<dbReference type="InterPro" id="IPR003594">
    <property type="entry name" value="HATPase_dom"/>
</dbReference>
<organism evidence="15 16">
    <name type="scientific">Lacimonas salitolerans</name>
    <dbReference type="NCBI Taxonomy" id="1323750"/>
    <lineage>
        <taxon>Bacteria</taxon>
        <taxon>Pseudomonadati</taxon>
        <taxon>Pseudomonadota</taxon>
        <taxon>Alphaproteobacteria</taxon>
        <taxon>Rhodobacterales</taxon>
        <taxon>Paracoccaceae</taxon>
        <taxon>Lacimonas</taxon>
    </lineage>
</organism>
<dbReference type="PANTHER" id="PTHR43711:SF1">
    <property type="entry name" value="HISTIDINE KINASE 1"/>
    <property type="match status" value="1"/>
</dbReference>
<feature type="transmembrane region" description="Helical" evidence="13">
    <location>
        <begin position="380"/>
        <end position="400"/>
    </location>
</feature>
<evidence type="ECO:0000256" key="8">
    <source>
        <dbReference type="ARBA" id="ARBA00022777"/>
    </source>
</evidence>
<evidence type="ECO:0000256" key="12">
    <source>
        <dbReference type="SAM" id="Coils"/>
    </source>
</evidence>
<gene>
    <name evidence="15" type="ORF">ACFTOW_04595</name>
</gene>
<dbReference type="InterPro" id="IPR038377">
    <property type="entry name" value="Na/Glc_symporter_sf"/>
</dbReference>
<dbReference type="Gene3D" id="3.30.565.10">
    <property type="entry name" value="Histidine kinase-like ATPase, C-terminal domain"/>
    <property type="match status" value="1"/>
</dbReference>
<keyword evidence="7 13" id="KW-0812">Transmembrane</keyword>
<comment type="subcellular location">
    <subcellularLocation>
        <location evidence="2">Membrane</location>
        <topology evidence="2">Multi-pass membrane protein</topology>
    </subcellularLocation>
</comment>
<dbReference type="InterPro" id="IPR050736">
    <property type="entry name" value="Sensor_HK_Regulatory"/>
</dbReference>
<sequence length="895" mass="95685">MTANLNVLVAVCLGYVAFLFLVAFAAERAAARGRGGWLRSPLVYTLSLSIYCTAWTFYGAVGYAARSGLEYLTIYLGPTLVMIGWWWTLRKLVRIGRTQRVTSVADLISSRYGKSTFLAVFVTLIAVIGTTPYIALQLQSVTASFASIAQADPTAGPLDDNRNIALWVAAGLAFFTILFGTRNLDANERHHGVVMAIAVEAVVKLLALLAVGVFVVWGLSGGVGETLARIDASALGQWEVDGARWAGLTFLSAAAFLTLPRMFQVMVVENDDERHLRTASWAFPLYLMLISLFVVPIAVVGLEVMPQGSNPDQFVLTVPLSQGQNGLAMLSFLGGFSSATSMVIVAAIALATMVSNHIVMPIWLHLTGGGAVISGDLRTVVILSRRLSIAVVLGFGYLYYRLSGGGAALAAIGLVSFAGVAQFLPALLGGILWRGATRVGALVGLSLGFVIWVWCLLLPSFGLDVVISEAVFTQGPWGIGWLRPYALFGIEGIDPMVHAVLWSMLFNAGGFTVASLLSFPTPLERLQGAQFVNVFDHSGRPQNWAGGIAQSEDLMVMAQRILGPAQAQALFQEAAQAQGLAGYLPEPTPDFLARLERELAGSVGAATAHAMVGQIMGAATVSVEDLLAVADETAQMMEYSSTLEAKSNELARTARQLRAANEKLTQLSVQKDAFLSQISHELRTPMTSIRAFSEILRDGAGLDPAAQAKYAGIIHDEAIRLTRLLDDLLDLSVLENGQVNLNIRSGVLSDVIDLAVSASGAEHGGLRLRRDRAREDVRLDTDLDRLSQVFINLIANAQKYCDAARPELTIAVRAGGGQVTVDFIDNGSGIPHESQTMVFEKFSRVSDQKAGGAGLGLAICREIMARLDGSIAYLPGQNGAAFRVTLPMAQRIAAQ</sequence>
<reference evidence="16" key="1">
    <citation type="journal article" date="2019" name="Int. J. Syst. Evol. Microbiol.">
        <title>The Global Catalogue of Microorganisms (GCM) 10K type strain sequencing project: providing services to taxonomists for standard genome sequencing and annotation.</title>
        <authorList>
            <consortium name="The Broad Institute Genomics Platform"/>
            <consortium name="The Broad Institute Genome Sequencing Center for Infectious Disease"/>
            <person name="Wu L."/>
            <person name="Ma J."/>
        </authorList>
    </citation>
    <scope>NUCLEOTIDE SEQUENCE [LARGE SCALE GENOMIC DNA]</scope>
    <source>
        <strain evidence="16">CGMCC 1.12477</strain>
    </source>
</reference>
<protein>
    <recommendedName>
        <fullName evidence="4">histidine kinase</fullName>
        <ecNumber evidence="4">2.7.13.3</ecNumber>
    </recommendedName>
</protein>
<dbReference type="RefSeq" id="WP_379913536.1">
    <property type="nucleotide sequence ID" value="NZ_JBHUDD010000036.1"/>
</dbReference>
<keyword evidence="16" id="KW-1185">Reference proteome</keyword>
<dbReference type="InterPro" id="IPR003661">
    <property type="entry name" value="HisK_dim/P_dom"/>
</dbReference>
<dbReference type="CDD" id="cd10322">
    <property type="entry name" value="SLC5sbd"/>
    <property type="match status" value="1"/>
</dbReference>
<dbReference type="SMART" id="SM00387">
    <property type="entry name" value="HATPase_c"/>
    <property type="match status" value="1"/>
</dbReference>
<dbReference type="InterPro" id="IPR036097">
    <property type="entry name" value="HisK_dim/P_sf"/>
</dbReference>
<evidence type="ECO:0000259" key="14">
    <source>
        <dbReference type="PROSITE" id="PS50109"/>
    </source>
</evidence>
<dbReference type="PROSITE" id="PS50109">
    <property type="entry name" value="HIS_KIN"/>
    <property type="match status" value="1"/>
</dbReference>
<feature type="transmembrane region" description="Helical" evidence="13">
    <location>
        <begin position="42"/>
        <end position="65"/>
    </location>
</feature>
<keyword evidence="15" id="KW-0067">ATP-binding</keyword>
<dbReference type="Pfam" id="PF00512">
    <property type="entry name" value="HisKA"/>
    <property type="match status" value="1"/>
</dbReference>
<evidence type="ECO:0000313" key="15">
    <source>
        <dbReference type="EMBL" id="MFD1508678.1"/>
    </source>
</evidence>
<keyword evidence="6" id="KW-0808">Transferase</keyword>
<evidence type="ECO:0000256" key="7">
    <source>
        <dbReference type="ARBA" id="ARBA00022692"/>
    </source>
</evidence>
<feature type="transmembrane region" description="Helical" evidence="13">
    <location>
        <begin position="406"/>
        <end position="432"/>
    </location>
</feature>
<dbReference type="EC" id="2.7.13.3" evidence="4"/>
<feature type="transmembrane region" description="Helical" evidence="13">
    <location>
        <begin position="117"/>
        <end position="136"/>
    </location>
</feature>
<evidence type="ECO:0000256" key="10">
    <source>
        <dbReference type="ARBA" id="ARBA00023012"/>
    </source>
</evidence>
<dbReference type="PANTHER" id="PTHR43711">
    <property type="entry name" value="TWO-COMPONENT HISTIDINE KINASE"/>
    <property type="match status" value="1"/>
</dbReference>
<dbReference type="Pfam" id="PF02518">
    <property type="entry name" value="HATPase_c"/>
    <property type="match status" value="1"/>
</dbReference>
<keyword evidence="5" id="KW-0597">Phosphoprotein</keyword>
<evidence type="ECO:0000256" key="4">
    <source>
        <dbReference type="ARBA" id="ARBA00012438"/>
    </source>
</evidence>
<dbReference type="InterPro" id="IPR036890">
    <property type="entry name" value="HATPase_C_sf"/>
</dbReference>
<keyword evidence="10" id="KW-0902">Two-component regulatory system</keyword>
<evidence type="ECO:0000256" key="3">
    <source>
        <dbReference type="ARBA" id="ARBA00006434"/>
    </source>
</evidence>
<feature type="transmembrane region" description="Helical" evidence="13">
    <location>
        <begin position="326"/>
        <end position="359"/>
    </location>
</feature>
<dbReference type="Proteomes" id="UP001597186">
    <property type="component" value="Unassembled WGS sequence"/>
</dbReference>
<feature type="coiled-coil region" evidence="12">
    <location>
        <begin position="643"/>
        <end position="670"/>
    </location>
</feature>
<evidence type="ECO:0000256" key="5">
    <source>
        <dbReference type="ARBA" id="ARBA00022553"/>
    </source>
</evidence>
<comment type="caution">
    <text evidence="15">The sequence shown here is derived from an EMBL/GenBank/DDBJ whole genome shotgun (WGS) entry which is preliminary data.</text>
</comment>
<comment type="catalytic activity">
    <reaction evidence="1">
        <text>ATP + protein L-histidine = ADP + protein N-phospho-L-histidine.</text>
        <dbReference type="EC" id="2.7.13.3"/>
    </reaction>
</comment>
<evidence type="ECO:0000313" key="16">
    <source>
        <dbReference type="Proteomes" id="UP001597186"/>
    </source>
</evidence>
<comment type="similarity">
    <text evidence="3">Belongs to the sodium:solute symporter (SSF) (TC 2.A.21) family.</text>
</comment>
<feature type="transmembrane region" description="Helical" evidence="13">
    <location>
        <begin position="71"/>
        <end position="89"/>
    </location>
</feature>
<dbReference type="SUPFAM" id="SSF55874">
    <property type="entry name" value="ATPase domain of HSP90 chaperone/DNA topoisomerase II/histidine kinase"/>
    <property type="match status" value="1"/>
</dbReference>
<dbReference type="CDD" id="cd00082">
    <property type="entry name" value="HisKA"/>
    <property type="match status" value="1"/>
</dbReference>
<evidence type="ECO:0000256" key="2">
    <source>
        <dbReference type="ARBA" id="ARBA00004141"/>
    </source>
</evidence>
<feature type="transmembrane region" description="Helical" evidence="13">
    <location>
        <begin position="6"/>
        <end position="30"/>
    </location>
</feature>
<feature type="transmembrane region" description="Helical" evidence="13">
    <location>
        <begin position="164"/>
        <end position="181"/>
    </location>
</feature>
<dbReference type="CDD" id="cd00075">
    <property type="entry name" value="HATPase"/>
    <property type="match status" value="1"/>
</dbReference>
<feature type="transmembrane region" description="Helical" evidence="13">
    <location>
        <begin position="193"/>
        <end position="217"/>
    </location>
</feature>
<accession>A0ABW4EFJ2</accession>
<feature type="transmembrane region" description="Helical" evidence="13">
    <location>
        <begin position="245"/>
        <end position="263"/>
    </location>
</feature>
<dbReference type="GO" id="GO:0005524">
    <property type="term" value="F:ATP binding"/>
    <property type="evidence" value="ECO:0007669"/>
    <property type="project" value="UniProtKB-KW"/>
</dbReference>
<keyword evidence="12" id="KW-0175">Coiled coil</keyword>
<evidence type="ECO:0000256" key="11">
    <source>
        <dbReference type="ARBA" id="ARBA00023136"/>
    </source>
</evidence>
<evidence type="ECO:0000256" key="1">
    <source>
        <dbReference type="ARBA" id="ARBA00000085"/>
    </source>
</evidence>
<dbReference type="InterPro" id="IPR004358">
    <property type="entry name" value="Sig_transdc_His_kin-like_C"/>
</dbReference>
<dbReference type="InterPro" id="IPR005467">
    <property type="entry name" value="His_kinase_dom"/>
</dbReference>
<dbReference type="Gene3D" id="1.10.287.130">
    <property type="match status" value="1"/>
</dbReference>